<feature type="non-terminal residue" evidence="9">
    <location>
        <position position="1949"/>
    </location>
</feature>
<dbReference type="CDD" id="cd21543">
    <property type="entry name" value="SPOC_SHARP"/>
    <property type="match status" value="1"/>
</dbReference>
<dbReference type="GO" id="GO:0005634">
    <property type="term" value="C:nucleus"/>
    <property type="evidence" value="ECO:0007669"/>
    <property type="project" value="UniProtKB-SubCell"/>
</dbReference>
<dbReference type="FunFam" id="2.40.290.10:FF:000002">
    <property type="entry name" value="Spen family transcriptional repressor"/>
    <property type="match status" value="1"/>
</dbReference>
<feature type="compositionally biased region" description="Basic and acidic residues" evidence="7">
    <location>
        <begin position="937"/>
        <end position="949"/>
    </location>
</feature>
<evidence type="ECO:0000256" key="2">
    <source>
        <dbReference type="ARBA" id="ARBA00022884"/>
    </source>
</evidence>
<keyword evidence="10" id="KW-1185">Reference proteome</keyword>
<feature type="compositionally biased region" description="Polar residues" evidence="7">
    <location>
        <begin position="645"/>
        <end position="671"/>
    </location>
</feature>
<evidence type="ECO:0000256" key="7">
    <source>
        <dbReference type="SAM" id="MobiDB-lite"/>
    </source>
</evidence>
<feature type="region of interest" description="Disordered" evidence="7">
    <location>
        <begin position="383"/>
        <end position="408"/>
    </location>
</feature>
<name>A0A9Q0SAH1_9DIPT</name>
<dbReference type="GO" id="GO:0003723">
    <property type="term" value="F:RNA binding"/>
    <property type="evidence" value="ECO:0007669"/>
    <property type="project" value="UniProtKB-KW"/>
</dbReference>
<feature type="compositionally biased region" description="Polar residues" evidence="7">
    <location>
        <begin position="476"/>
        <end position="490"/>
    </location>
</feature>
<keyword evidence="6" id="KW-0539">Nucleus</keyword>
<comment type="caution">
    <text evidence="9">The sequence shown here is derived from an EMBL/GenBank/DDBJ whole genome shotgun (WGS) entry which is preliminary data.</text>
</comment>
<feature type="region of interest" description="Disordered" evidence="7">
    <location>
        <begin position="1680"/>
        <end position="1754"/>
    </location>
</feature>
<feature type="region of interest" description="Disordered" evidence="7">
    <location>
        <begin position="873"/>
        <end position="970"/>
    </location>
</feature>
<feature type="compositionally biased region" description="Basic and acidic residues" evidence="7">
    <location>
        <begin position="592"/>
        <end position="606"/>
    </location>
</feature>
<evidence type="ECO:0000256" key="4">
    <source>
        <dbReference type="ARBA" id="ARBA00023054"/>
    </source>
</evidence>
<dbReference type="InterPro" id="IPR010912">
    <property type="entry name" value="SPOC_met"/>
</dbReference>
<feature type="compositionally biased region" description="Polar residues" evidence="7">
    <location>
        <begin position="520"/>
        <end position="532"/>
    </location>
</feature>
<dbReference type="Gene3D" id="2.40.290.10">
    <property type="match status" value="1"/>
</dbReference>
<evidence type="ECO:0000256" key="3">
    <source>
        <dbReference type="ARBA" id="ARBA00023015"/>
    </source>
</evidence>
<feature type="compositionally biased region" description="Low complexity" evidence="7">
    <location>
        <begin position="254"/>
        <end position="277"/>
    </location>
</feature>
<feature type="region of interest" description="Disordered" evidence="7">
    <location>
        <begin position="244"/>
        <end position="283"/>
    </location>
</feature>
<comment type="subcellular location">
    <subcellularLocation>
        <location evidence="1">Nucleus</location>
    </subcellularLocation>
</comment>
<feature type="compositionally biased region" description="Basic and acidic residues" evidence="7">
    <location>
        <begin position="1720"/>
        <end position="1738"/>
    </location>
</feature>
<protein>
    <submittedName>
        <fullName evidence="9">Protein split ends</fullName>
    </submittedName>
</protein>
<keyword evidence="2" id="KW-0694">RNA-binding</keyword>
<feature type="region of interest" description="Disordered" evidence="7">
    <location>
        <begin position="1003"/>
        <end position="1057"/>
    </location>
</feature>
<evidence type="ECO:0000259" key="8">
    <source>
        <dbReference type="PROSITE" id="PS50917"/>
    </source>
</evidence>
<feature type="compositionally biased region" description="Polar residues" evidence="7">
    <location>
        <begin position="421"/>
        <end position="430"/>
    </location>
</feature>
<feature type="region of interest" description="Disordered" evidence="7">
    <location>
        <begin position="137"/>
        <end position="160"/>
    </location>
</feature>
<dbReference type="Pfam" id="PF07744">
    <property type="entry name" value="SPOC"/>
    <property type="match status" value="1"/>
</dbReference>
<feature type="compositionally biased region" description="Basic and acidic residues" evidence="7">
    <location>
        <begin position="1037"/>
        <end position="1055"/>
    </location>
</feature>
<dbReference type="SUPFAM" id="SSF100939">
    <property type="entry name" value="SPOC domain-like"/>
    <property type="match status" value="1"/>
</dbReference>
<feature type="region of interest" description="Disordered" evidence="7">
    <location>
        <begin position="1606"/>
        <end position="1631"/>
    </location>
</feature>
<feature type="compositionally biased region" description="Basic residues" evidence="7">
    <location>
        <begin position="630"/>
        <end position="641"/>
    </location>
</feature>
<evidence type="ECO:0000313" key="10">
    <source>
        <dbReference type="Proteomes" id="UP001151699"/>
    </source>
</evidence>
<feature type="compositionally biased region" description="Low complexity" evidence="7">
    <location>
        <begin position="494"/>
        <end position="509"/>
    </location>
</feature>
<feature type="domain" description="SPOC" evidence="8">
    <location>
        <begin position="1782"/>
        <end position="1949"/>
    </location>
</feature>
<dbReference type="PROSITE" id="PS50917">
    <property type="entry name" value="SPOC"/>
    <property type="match status" value="1"/>
</dbReference>
<feature type="compositionally biased region" description="Polar residues" evidence="7">
    <location>
        <begin position="1007"/>
        <end position="1021"/>
    </location>
</feature>
<feature type="compositionally biased region" description="Polar residues" evidence="7">
    <location>
        <begin position="698"/>
        <end position="717"/>
    </location>
</feature>
<proteinExistence type="predicted"/>
<feature type="compositionally biased region" description="Basic and acidic residues" evidence="7">
    <location>
        <begin position="957"/>
        <end position="970"/>
    </location>
</feature>
<organism evidence="9 10">
    <name type="scientific">Pseudolycoriella hygida</name>
    <dbReference type="NCBI Taxonomy" id="35572"/>
    <lineage>
        <taxon>Eukaryota</taxon>
        <taxon>Metazoa</taxon>
        <taxon>Ecdysozoa</taxon>
        <taxon>Arthropoda</taxon>
        <taxon>Hexapoda</taxon>
        <taxon>Insecta</taxon>
        <taxon>Pterygota</taxon>
        <taxon>Neoptera</taxon>
        <taxon>Endopterygota</taxon>
        <taxon>Diptera</taxon>
        <taxon>Nematocera</taxon>
        <taxon>Sciaroidea</taxon>
        <taxon>Sciaridae</taxon>
        <taxon>Pseudolycoriella</taxon>
    </lineage>
</organism>
<feature type="region of interest" description="Disordered" evidence="7">
    <location>
        <begin position="1545"/>
        <end position="1569"/>
    </location>
</feature>
<accession>A0A9Q0SAH1</accession>
<keyword evidence="4" id="KW-0175">Coiled coil</keyword>
<keyword evidence="5" id="KW-0804">Transcription</keyword>
<evidence type="ECO:0000256" key="6">
    <source>
        <dbReference type="ARBA" id="ARBA00023242"/>
    </source>
</evidence>
<evidence type="ECO:0000256" key="1">
    <source>
        <dbReference type="ARBA" id="ARBA00004123"/>
    </source>
</evidence>
<feature type="compositionally biased region" description="Polar residues" evidence="7">
    <location>
        <begin position="244"/>
        <end position="253"/>
    </location>
</feature>
<dbReference type="Proteomes" id="UP001151699">
    <property type="component" value="Chromosome A"/>
</dbReference>
<evidence type="ECO:0000256" key="5">
    <source>
        <dbReference type="ARBA" id="ARBA00023163"/>
    </source>
</evidence>
<feature type="region of interest" description="Disordered" evidence="7">
    <location>
        <begin position="784"/>
        <end position="816"/>
    </location>
</feature>
<feature type="compositionally biased region" description="Polar residues" evidence="7">
    <location>
        <begin position="892"/>
        <end position="905"/>
    </location>
</feature>
<dbReference type="EMBL" id="WJQU01000001">
    <property type="protein sequence ID" value="KAJ6649880.1"/>
    <property type="molecule type" value="Genomic_DNA"/>
</dbReference>
<dbReference type="InterPro" id="IPR012921">
    <property type="entry name" value="SPOC_C"/>
</dbReference>
<dbReference type="InterPro" id="IPR016194">
    <property type="entry name" value="SPOC-like_C_dom_sf"/>
</dbReference>
<feature type="region of interest" description="Disordered" evidence="7">
    <location>
        <begin position="568"/>
        <end position="717"/>
    </location>
</feature>
<keyword evidence="3" id="KW-0805">Transcription regulation</keyword>
<dbReference type="OrthoDB" id="6407164at2759"/>
<gene>
    <name evidence="9" type="primary">spen_0</name>
    <name evidence="9" type="ORF">Bhyg_05121</name>
</gene>
<evidence type="ECO:0000313" key="9">
    <source>
        <dbReference type="EMBL" id="KAJ6649880.1"/>
    </source>
</evidence>
<sequence>ASEPRSQSPRLTQPQPQSPRLTQPQQFTQVVKASTTSPAIIRQQSPRPSTHVVVQQRQIMSPTSSHSKQTQPTVVMSSPPNITTNIVLNRFPVTPVLTPITSKPQQTTSIILPQSNVAQPSHNLSAAKPVSISIPSPNLNKSAVTPASASSGEGQHQNHAYSSVRVSQIVSLTTQSTIQLGGKIVQPQQNVQQTQNISIPTTPSKQVLIDNKGQKSVIEQRVQLKAKTQHQIIQQQTLHLPTVNKQTQPTHSSQLVQYQQPQSGQQNQQQKVQPHWQSQQTTTLQKRTVPLPQQQVFVQQQSAISNKAIQVSTAYVHQQTTQSQQSHNQSVTVIPRAQVRPQLQILNKPKSVGLVVQSQQMGQIQRQPQITPQQPQQQIVYQQQQQNLQVTPSKRNVPSDGPNTPPVSTALVRRETINSQATVAETSHTMPTVDYKPDQETSEPVVTEPVAEPKIELPEQPLKTPASTKSDEQSESTDTQGSENIETSSVIKIVTTSEPSTSTTVKSVSPAEPPAESLLTEENVTKLSNPNVEYQIEQDSKEDSDYWSAKEVNIDSVIKKVDALCSADRETVSTAESMDSDKPVDEVVVTSKSDDNISEQVDKVEKEEDDFDEGLGVGNVDSKANDDKRTNKKSRAVRGGRKSISEQQTRANTGSSEENIASTEALSSGVQTRRGGSKANVKRSRGGRVSTAKPVGPNNRQAQQERTNKTRNQNSESDIYEFHEDSGEEAAIVPEPPEITTKTADGNRPRLILTINKSQGGVQALSQTTATSTVAQATVTQAQSSKTSVASVTTSTSTITTTTTISSPSQSNSSINVTQPIQQQDLNASKDDFTAPQTAASLRKSRRLLERDGSRSTVDDIIEDVVKNVPLEQKALLPSQSSGMTPPRRSTRNTTQTGGKQQITPDKTVAVVDVRKSPRANRRTKDRKDSYTSADSSDEKTRVEDKKASLEVSESASDNKVETIKESKASEVLEREAVVVKEKETKPAEVIKTIDEPETKVEPTVLKGSSLTETVDVSTPSVGKLDEKTSISSQEQPKSDKKNSEKTKSSSKSESEVVLDPVTGILTVVQEGQTVPPAAVDKEPSTSVSKPPLQATKEVIQAKTVLDPVTSVAAKVSSPVPPPSVSAAPVTISAIKPTQVVTPPKIISSKSLPTIITAATTVPIVPLGTTIVQKQQQQSRAHPLKAHVLNATMNKTILQPNPNVIKAGSGATISPLPNPSNSQQVIMSNAIVASPNQIQTLQQQISVHSANLPRTGSPIVNQHTHNLHVNVQSRGTPSPSAHSPRIQNMTQQKIVHQQPTMQTIHVQQKQHHPSTIISQTSSIQQHQQQLIHAGKIHSSLQALPPSGYPNVVAGTAKHVSQQHVVKHHPGPIQLQHSNLHQQQNHQSIVAQQHVSGTKATVQSSNQLPILHQQQPNKIHQQTIQQAGASQHIMLCGSTNVGQQIQQQSTSITKTGSHHQMPPSSGKSVIGLHQAPQIMTGAVASPPLKQPHLNSQQPIVTGASSSRVTVPPISPQGQRTHVLQPGLPVPAYEANLHGEVSGFGSGRIQSPPPAHQQASPITPGDGTFSSRGVPREYFMYQERYNIRTQDVLGHGARIPYIRRSPLLPGSAEHKDDMEEPLGTSPPLELRRPTSAPRATIAIPHSLQSPQDRDSPQAAQVYGTRIPHPAHFDVGTRFYDSSRAISGTEPPPAHRSHGVTPSPASSYSSQSSVPPIGIVLPHAHDKSIDRDQRERDKERSSIPGPGSMPSHGSLVPAMAAPTGRILQVATPPHASQVPPQADSLLMLLQRYPVMWQGLLALKTDQAAVQMHFVFGNPNVASGSLPCNSDGSTPPLRIAQRMRLEQTQLEGVARKMQTVNEHCMLLALPCGRDHMDVLQQSTNLQTGFITYLQQKQAAGIVNIPAPGSEQAAYVVHIFPSCDFANENLARIAPDLLHRVADIAHLLIVIATV</sequence>
<feature type="compositionally biased region" description="Low complexity" evidence="7">
    <location>
        <begin position="1699"/>
        <end position="1713"/>
    </location>
</feature>
<feature type="region of interest" description="Disordered" evidence="7">
    <location>
        <begin position="421"/>
        <end position="547"/>
    </location>
</feature>
<feature type="region of interest" description="Disordered" evidence="7">
    <location>
        <begin position="1"/>
        <end position="78"/>
    </location>
</feature>
<reference evidence="9" key="1">
    <citation type="submission" date="2022-07" db="EMBL/GenBank/DDBJ databases">
        <authorList>
            <person name="Trinca V."/>
            <person name="Uliana J.V.C."/>
            <person name="Torres T.T."/>
            <person name="Ward R.J."/>
            <person name="Monesi N."/>
        </authorList>
    </citation>
    <scope>NUCLEOTIDE SEQUENCE</scope>
    <source>
        <strain evidence="9">HSMRA1968</strain>
        <tissue evidence="9">Whole embryos</tissue>
    </source>
</reference>